<dbReference type="PROSITE" id="PS50830">
    <property type="entry name" value="TNASE_3"/>
    <property type="match status" value="1"/>
</dbReference>
<evidence type="ECO:0000313" key="3">
    <source>
        <dbReference type="EMBL" id="ODN72191.1"/>
    </source>
</evidence>
<dbReference type="Pfam" id="PF00565">
    <property type="entry name" value="SNase"/>
    <property type="match status" value="1"/>
</dbReference>
<evidence type="ECO:0000256" key="1">
    <source>
        <dbReference type="SAM" id="SignalP"/>
    </source>
</evidence>
<feature type="domain" description="TNase-like" evidence="2">
    <location>
        <begin position="35"/>
        <end position="121"/>
    </location>
</feature>
<keyword evidence="3" id="KW-0540">Nuclease</keyword>
<keyword evidence="3" id="KW-0378">Hydrolase</keyword>
<reference evidence="3 4" key="1">
    <citation type="submission" date="2016-07" db="EMBL/GenBank/DDBJ databases">
        <title>Draft Genome Sequence of Methylobrevis pamukkalensis PK2.</title>
        <authorList>
            <person name="Vasilenko O.V."/>
            <person name="Doronina N.V."/>
            <person name="Shmareva M.N."/>
            <person name="Tarlachkov S.V."/>
            <person name="Mustakhimov I."/>
            <person name="Trotsenko Y.A."/>
        </authorList>
    </citation>
    <scope>NUCLEOTIDE SEQUENCE [LARGE SCALE GENOMIC DNA]</scope>
    <source>
        <strain evidence="3 4">PK2</strain>
    </source>
</reference>
<comment type="caution">
    <text evidence="3">The sequence shown here is derived from an EMBL/GenBank/DDBJ whole genome shotgun (WGS) entry which is preliminary data.</text>
</comment>
<dbReference type="OrthoDB" id="9792155at2"/>
<dbReference type="EMBL" id="MCRJ01000006">
    <property type="protein sequence ID" value="ODN72191.1"/>
    <property type="molecule type" value="Genomic_DNA"/>
</dbReference>
<dbReference type="EC" id="3.1.31.-" evidence="3"/>
<proteinExistence type="predicted"/>
<keyword evidence="3" id="KW-0255">Endonuclease</keyword>
<dbReference type="SMART" id="SM00318">
    <property type="entry name" value="SNc"/>
    <property type="match status" value="1"/>
</dbReference>
<name>A0A1E3H9M7_9HYPH</name>
<keyword evidence="4" id="KW-1185">Reference proteome</keyword>
<evidence type="ECO:0000313" key="4">
    <source>
        <dbReference type="Proteomes" id="UP000094622"/>
    </source>
</evidence>
<accession>A0A1E3H9M7</accession>
<dbReference type="InterPro" id="IPR016071">
    <property type="entry name" value="Staphylococal_nuclease_OB-fold"/>
</dbReference>
<gene>
    <name evidence="3" type="primary">yhcR</name>
    <name evidence="3" type="ORF">A6302_00489</name>
</gene>
<sequence>MRRFLILLAALAIALPAQAEPWPVCRRGQPSAACVVDGDTLWLAGEKIRLADIDAPEASHPACDAERHLAAAATAALARILGSGLLTLTRTSRDRYGRTLARVSVAGQDVGAEMVRRGLARDWPGRKVNWCRG</sequence>
<organism evidence="3 4">
    <name type="scientific">Methylobrevis pamukkalensis</name>
    <dbReference type="NCBI Taxonomy" id="1439726"/>
    <lineage>
        <taxon>Bacteria</taxon>
        <taxon>Pseudomonadati</taxon>
        <taxon>Pseudomonadota</taxon>
        <taxon>Alphaproteobacteria</taxon>
        <taxon>Hyphomicrobiales</taxon>
        <taxon>Pleomorphomonadaceae</taxon>
        <taxon>Methylobrevis</taxon>
    </lineage>
</organism>
<dbReference type="GO" id="GO:0004519">
    <property type="term" value="F:endonuclease activity"/>
    <property type="evidence" value="ECO:0007669"/>
    <property type="project" value="UniProtKB-KW"/>
</dbReference>
<dbReference type="RefSeq" id="WP_069305655.1">
    <property type="nucleotide sequence ID" value="NZ_MCRJ01000006.1"/>
</dbReference>
<dbReference type="SUPFAM" id="SSF50199">
    <property type="entry name" value="Staphylococcal nuclease"/>
    <property type="match status" value="1"/>
</dbReference>
<feature type="signal peptide" evidence="1">
    <location>
        <begin position="1"/>
        <end position="19"/>
    </location>
</feature>
<dbReference type="Gene3D" id="2.40.50.90">
    <property type="match status" value="1"/>
</dbReference>
<dbReference type="GO" id="GO:0016787">
    <property type="term" value="F:hydrolase activity"/>
    <property type="evidence" value="ECO:0007669"/>
    <property type="project" value="UniProtKB-KW"/>
</dbReference>
<dbReference type="AlphaFoldDB" id="A0A1E3H9M7"/>
<dbReference type="InterPro" id="IPR035437">
    <property type="entry name" value="SNase_OB-fold_sf"/>
</dbReference>
<feature type="chain" id="PRO_5009129006" evidence="1">
    <location>
        <begin position="20"/>
        <end position="133"/>
    </location>
</feature>
<keyword evidence="1" id="KW-0732">Signal</keyword>
<protein>
    <submittedName>
        <fullName evidence="3">Endonuclease YhcR</fullName>
        <ecNumber evidence="3">3.1.31.-</ecNumber>
    </submittedName>
</protein>
<evidence type="ECO:0000259" key="2">
    <source>
        <dbReference type="PROSITE" id="PS50830"/>
    </source>
</evidence>
<dbReference type="Proteomes" id="UP000094622">
    <property type="component" value="Unassembled WGS sequence"/>
</dbReference>